<gene>
    <name evidence="2" type="ORF">WKI299_LOCUS14542</name>
</gene>
<dbReference type="GO" id="GO:0016702">
    <property type="term" value="F:oxidoreductase activity, acting on single donors with incorporation of molecular oxygen, incorporation of two atoms of oxygen"/>
    <property type="evidence" value="ECO:0007669"/>
    <property type="project" value="InterPro"/>
</dbReference>
<evidence type="ECO:0000313" key="2">
    <source>
        <dbReference type="EMBL" id="CAF2073066.1"/>
    </source>
</evidence>
<dbReference type="SUPFAM" id="SSF49482">
    <property type="entry name" value="Aromatic compound dioxygenase"/>
    <property type="match status" value="1"/>
</dbReference>
<dbReference type="InterPro" id="IPR015889">
    <property type="entry name" value="Intradiol_dOase_core"/>
</dbReference>
<feature type="compositionally biased region" description="Pro residues" evidence="1">
    <location>
        <begin position="156"/>
        <end position="171"/>
    </location>
</feature>
<dbReference type="Proteomes" id="UP000663856">
    <property type="component" value="Unassembled WGS sequence"/>
</dbReference>
<organism evidence="2 3">
    <name type="scientific">Rotaria magnacalcarata</name>
    <dbReference type="NCBI Taxonomy" id="392030"/>
    <lineage>
        <taxon>Eukaryota</taxon>
        <taxon>Metazoa</taxon>
        <taxon>Spiralia</taxon>
        <taxon>Gnathifera</taxon>
        <taxon>Rotifera</taxon>
        <taxon>Eurotatoria</taxon>
        <taxon>Bdelloidea</taxon>
        <taxon>Philodinida</taxon>
        <taxon>Philodinidae</taxon>
        <taxon>Rotaria</taxon>
    </lineage>
</organism>
<reference evidence="2" key="1">
    <citation type="submission" date="2021-02" db="EMBL/GenBank/DDBJ databases">
        <authorList>
            <person name="Nowell W R."/>
        </authorList>
    </citation>
    <scope>NUCLEOTIDE SEQUENCE</scope>
</reference>
<sequence length="171" mass="18552">MHYSKIYDSVLVHPALVFLLQNLLKRHAIGIQRSVVTIRWYRGRATHIHVKVHVGATVTNIGGAIYRKGGHVSHTGQLFVNDTLTDVVAKLSPYVLQKTRQIRNNEDSIYSQSKGSTIIVSIQFLTASSVKGAPKGGITLSINPKAVSIQNERPGGGPPRPPPGGRPPPGR</sequence>
<accession>A0A816RBF6</accession>
<dbReference type="EMBL" id="CAJNRF010005683">
    <property type="protein sequence ID" value="CAF2073066.1"/>
    <property type="molecule type" value="Genomic_DNA"/>
</dbReference>
<protein>
    <submittedName>
        <fullName evidence="2">Uncharacterized protein</fullName>
    </submittedName>
</protein>
<dbReference type="PANTHER" id="PTHR34315">
    <property type="match status" value="1"/>
</dbReference>
<proteinExistence type="predicted"/>
<feature type="region of interest" description="Disordered" evidence="1">
    <location>
        <begin position="141"/>
        <end position="171"/>
    </location>
</feature>
<comment type="caution">
    <text evidence="2">The sequence shown here is derived from an EMBL/GenBank/DDBJ whole genome shotgun (WGS) entry which is preliminary data.</text>
</comment>
<dbReference type="AlphaFoldDB" id="A0A816RBF6"/>
<evidence type="ECO:0000256" key="1">
    <source>
        <dbReference type="SAM" id="MobiDB-lite"/>
    </source>
</evidence>
<name>A0A816RBF6_9BILA</name>
<dbReference type="GO" id="GO:0005506">
    <property type="term" value="F:iron ion binding"/>
    <property type="evidence" value="ECO:0007669"/>
    <property type="project" value="InterPro"/>
</dbReference>
<evidence type="ECO:0000313" key="3">
    <source>
        <dbReference type="Proteomes" id="UP000663856"/>
    </source>
</evidence>
<dbReference type="PANTHER" id="PTHR34315:SF1">
    <property type="entry name" value="INTRADIOL RING-CLEAVAGE DIOXYGENASES DOMAIN-CONTAINING PROTEIN-RELATED"/>
    <property type="match status" value="1"/>
</dbReference>